<dbReference type="EMBL" id="JAUKVY010000021">
    <property type="protein sequence ID" value="MDO1535689.1"/>
    <property type="molecule type" value="Genomic_DNA"/>
</dbReference>
<reference evidence="2" key="1">
    <citation type="submission" date="2023-06" db="EMBL/GenBank/DDBJ databases">
        <authorList>
            <person name="Jiang Y."/>
            <person name="Liu Q."/>
        </authorList>
    </citation>
    <scope>NUCLEOTIDE SEQUENCE</scope>
    <source>
        <strain evidence="2">CGMCC 1.12090</strain>
    </source>
</reference>
<evidence type="ECO:0000256" key="1">
    <source>
        <dbReference type="SAM" id="MobiDB-lite"/>
    </source>
</evidence>
<protein>
    <submittedName>
        <fullName evidence="2">Uncharacterized protein</fullName>
    </submittedName>
</protein>
<feature type="region of interest" description="Disordered" evidence="1">
    <location>
        <begin position="57"/>
        <end position="77"/>
    </location>
</feature>
<sequence>MVTRHSFAFVIWDRKSLSMVYNPDETPLTIGNTPMSQQERERRRQVGAAILGDLHAQAAAQRAEEDLDDDRSSAPRG</sequence>
<organism evidence="2 3">
    <name type="scientific">Variovorax ginsengisoli</name>
    <dbReference type="NCBI Taxonomy" id="363844"/>
    <lineage>
        <taxon>Bacteria</taxon>
        <taxon>Pseudomonadati</taxon>
        <taxon>Pseudomonadota</taxon>
        <taxon>Betaproteobacteria</taxon>
        <taxon>Burkholderiales</taxon>
        <taxon>Comamonadaceae</taxon>
        <taxon>Variovorax</taxon>
    </lineage>
</organism>
<proteinExistence type="predicted"/>
<name>A0ABT8S9U6_9BURK</name>
<evidence type="ECO:0000313" key="3">
    <source>
        <dbReference type="Proteomes" id="UP001169027"/>
    </source>
</evidence>
<comment type="caution">
    <text evidence="2">The sequence shown here is derived from an EMBL/GenBank/DDBJ whole genome shotgun (WGS) entry which is preliminary data.</text>
</comment>
<gene>
    <name evidence="2" type="ORF">Q2T77_25725</name>
</gene>
<accession>A0ABT8S9U6</accession>
<evidence type="ECO:0000313" key="2">
    <source>
        <dbReference type="EMBL" id="MDO1535689.1"/>
    </source>
</evidence>
<keyword evidence="3" id="KW-1185">Reference proteome</keyword>
<dbReference type="RefSeq" id="WP_301813484.1">
    <property type="nucleotide sequence ID" value="NZ_JAUJZH010000021.1"/>
</dbReference>
<dbReference type="Proteomes" id="UP001169027">
    <property type="component" value="Unassembled WGS sequence"/>
</dbReference>